<dbReference type="Proteomes" id="UP001489719">
    <property type="component" value="Unassembled WGS sequence"/>
</dbReference>
<protein>
    <submittedName>
        <fullName evidence="1">WD40-repeat-containing domain protein</fullName>
    </submittedName>
</protein>
<name>A0ACC3TC65_9ASCO</name>
<evidence type="ECO:0000313" key="2">
    <source>
        <dbReference type="Proteomes" id="UP001489719"/>
    </source>
</evidence>
<gene>
    <name evidence="1" type="ORF">V1517DRAFT_342392</name>
</gene>
<comment type="caution">
    <text evidence="1">The sequence shown here is derived from an EMBL/GenBank/DDBJ whole genome shotgun (WGS) entry which is preliminary data.</text>
</comment>
<feature type="non-terminal residue" evidence="1">
    <location>
        <position position="88"/>
    </location>
</feature>
<keyword evidence="2" id="KW-1185">Reference proteome</keyword>
<sequence length="88" mass="9804">MESNSNSNPNHLSFGAHGRNVVTCLQFDSDKIITGSDDCYINIHDTRTGKLRARLGGHERGIWALQYVGNTLVSGSTDRTVRVWDIEK</sequence>
<evidence type="ECO:0000313" key="1">
    <source>
        <dbReference type="EMBL" id="KAK9318754.1"/>
    </source>
</evidence>
<proteinExistence type="predicted"/>
<accession>A0ACC3TC65</accession>
<reference evidence="2" key="1">
    <citation type="journal article" date="2024" name="Front. Bioeng. Biotechnol.">
        <title>Genome-scale model development and genomic sequencing of the oleaginous clade Lipomyces.</title>
        <authorList>
            <person name="Czajka J.J."/>
            <person name="Han Y."/>
            <person name="Kim J."/>
            <person name="Mondo S.J."/>
            <person name="Hofstad B.A."/>
            <person name="Robles A."/>
            <person name="Haridas S."/>
            <person name="Riley R."/>
            <person name="LaButti K."/>
            <person name="Pangilinan J."/>
            <person name="Andreopoulos W."/>
            <person name="Lipzen A."/>
            <person name="Yan J."/>
            <person name="Wang M."/>
            <person name="Ng V."/>
            <person name="Grigoriev I.V."/>
            <person name="Spatafora J.W."/>
            <person name="Magnuson J.K."/>
            <person name="Baker S.E."/>
            <person name="Pomraning K.R."/>
        </authorList>
    </citation>
    <scope>NUCLEOTIDE SEQUENCE [LARGE SCALE GENOMIC DNA]</scope>
    <source>
        <strain evidence="2">CBS 10300</strain>
    </source>
</reference>
<organism evidence="1 2">
    <name type="scientific">Lipomyces orientalis</name>
    <dbReference type="NCBI Taxonomy" id="1233043"/>
    <lineage>
        <taxon>Eukaryota</taxon>
        <taxon>Fungi</taxon>
        <taxon>Dikarya</taxon>
        <taxon>Ascomycota</taxon>
        <taxon>Saccharomycotina</taxon>
        <taxon>Lipomycetes</taxon>
        <taxon>Lipomycetales</taxon>
        <taxon>Lipomycetaceae</taxon>
        <taxon>Lipomyces</taxon>
    </lineage>
</organism>
<dbReference type="EMBL" id="MU970335">
    <property type="protein sequence ID" value="KAK9318754.1"/>
    <property type="molecule type" value="Genomic_DNA"/>
</dbReference>